<evidence type="ECO:0000313" key="2">
    <source>
        <dbReference type="EMBL" id="GMF44966.1"/>
    </source>
</evidence>
<dbReference type="InterPro" id="IPR012337">
    <property type="entry name" value="RNaseH-like_sf"/>
</dbReference>
<dbReference type="AlphaFoldDB" id="A0A9W7CVG4"/>
<dbReference type="GO" id="GO:0003676">
    <property type="term" value="F:nucleic acid binding"/>
    <property type="evidence" value="ECO:0007669"/>
    <property type="project" value="InterPro"/>
</dbReference>
<organism evidence="2 3">
    <name type="scientific">Phytophthora fragariaefolia</name>
    <dbReference type="NCBI Taxonomy" id="1490495"/>
    <lineage>
        <taxon>Eukaryota</taxon>
        <taxon>Sar</taxon>
        <taxon>Stramenopiles</taxon>
        <taxon>Oomycota</taxon>
        <taxon>Peronosporomycetes</taxon>
        <taxon>Peronosporales</taxon>
        <taxon>Peronosporaceae</taxon>
        <taxon>Phytophthora</taxon>
    </lineage>
</organism>
<dbReference type="InterPro" id="IPR043128">
    <property type="entry name" value="Rev_trsase/Diguanyl_cyclase"/>
</dbReference>
<name>A0A9W7CVG4_9STRA</name>
<keyword evidence="3" id="KW-1185">Reference proteome</keyword>
<sequence length="544" mass="61879">MGVSNASVMMHRLTSSLFKGLSDSRSFYDDIYIFTKSTDINEHLQAIRIPCLGDFIGRNGVRIDPDKVQTIRNWPVPRTQDQLHSFLGLTGYAQRFCEQYAELIAPLFTLLKKKNQRNSKISLNADQLKNFKELQRRLADTPVLHLPDFTRRMHLGTDASQFAVGGVLFQVVDGVERPIVFTNRKMKSAELKKWRTAVSLDGTMYLRNTNQFSRIFLVPRMVLLMHSVEGRTLNLKRRSFHDLLVPSFNETSYQLRGAEIRPTSDLSQAIHEDYKKDKVIQEIRRVIEKRSDESTSQRLSAKQYKVYFVEDNLVCRIVVPNILSLKHKIIAEVHDANYGGHPAQEVATLFIENIWRPHGLPQDIVSDRDTKFISGFWSQVFEDVGAKLKLTVAYLAQGDGQTERSNRTLEEYLRCFVSPRQDNWDAHLANAEFAINSAANASITMSSFEADLGYVPANPLSALAASKRQRLKGGRQQGVKFTEHQAAVLLQCQEALEDAQAYMADVHDKGRKEQEFKVGDRVYLSTKNLDTAHTGFPNSRKLGP</sequence>
<dbReference type="Proteomes" id="UP001165121">
    <property type="component" value="Unassembled WGS sequence"/>
</dbReference>
<dbReference type="GO" id="GO:0015074">
    <property type="term" value="P:DNA integration"/>
    <property type="evidence" value="ECO:0007669"/>
    <property type="project" value="InterPro"/>
</dbReference>
<dbReference type="InterPro" id="IPR043502">
    <property type="entry name" value="DNA/RNA_pol_sf"/>
</dbReference>
<feature type="domain" description="Integrase catalytic" evidence="1">
    <location>
        <begin position="343"/>
        <end position="464"/>
    </location>
</feature>
<dbReference type="Gene3D" id="3.30.420.10">
    <property type="entry name" value="Ribonuclease H-like superfamily/Ribonuclease H"/>
    <property type="match status" value="1"/>
</dbReference>
<dbReference type="InterPro" id="IPR050951">
    <property type="entry name" value="Retrovirus_Pol_polyprotein"/>
</dbReference>
<dbReference type="SUPFAM" id="SSF56672">
    <property type="entry name" value="DNA/RNA polymerases"/>
    <property type="match status" value="1"/>
</dbReference>
<dbReference type="SUPFAM" id="SSF53098">
    <property type="entry name" value="Ribonuclease H-like"/>
    <property type="match status" value="1"/>
</dbReference>
<dbReference type="PROSITE" id="PS50994">
    <property type="entry name" value="INTEGRASE"/>
    <property type="match status" value="1"/>
</dbReference>
<evidence type="ECO:0000313" key="3">
    <source>
        <dbReference type="Proteomes" id="UP001165121"/>
    </source>
</evidence>
<accession>A0A9W7CVG4</accession>
<dbReference type="InterPro" id="IPR036397">
    <property type="entry name" value="RNaseH_sf"/>
</dbReference>
<protein>
    <submittedName>
        <fullName evidence="2">Unnamed protein product</fullName>
    </submittedName>
</protein>
<comment type="caution">
    <text evidence="2">The sequence shown here is derived from an EMBL/GenBank/DDBJ whole genome shotgun (WGS) entry which is preliminary data.</text>
</comment>
<dbReference type="PANTHER" id="PTHR37984">
    <property type="entry name" value="PROTEIN CBG26694"/>
    <property type="match status" value="1"/>
</dbReference>
<evidence type="ECO:0000259" key="1">
    <source>
        <dbReference type="PROSITE" id="PS50994"/>
    </source>
</evidence>
<dbReference type="FunFam" id="3.30.70.270:FF:000020">
    <property type="entry name" value="Transposon Tf2-6 polyprotein-like Protein"/>
    <property type="match status" value="1"/>
</dbReference>
<dbReference type="OrthoDB" id="161002at2759"/>
<dbReference type="PANTHER" id="PTHR37984:SF15">
    <property type="entry name" value="INTEGRASE CATALYTIC DOMAIN-CONTAINING PROTEIN"/>
    <property type="match status" value="1"/>
</dbReference>
<proteinExistence type="predicted"/>
<dbReference type="InterPro" id="IPR001584">
    <property type="entry name" value="Integrase_cat-core"/>
</dbReference>
<gene>
    <name evidence="2" type="ORF">Pfra01_001591600</name>
</gene>
<reference evidence="2" key="1">
    <citation type="submission" date="2023-04" db="EMBL/GenBank/DDBJ databases">
        <title>Phytophthora fragariaefolia NBRC 109709.</title>
        <authorList>
            <person name="Ichikawa N."/>
            <person name="Sato H."/>
            <person name="Tonouchi N."/>
        </authorList>
    </citation>
    <scope>NUCLEOTIDE SEQUENCE</scope>
    <source>
        <strain evidence="2">NBRC 109709</strain>
    </source>
</reference>
<dbReference type="Pfam" id="PF17919">
    <property type="entry name" value="RT_RNaseH_2"/>
    <property type="match status" value="1"/>
</dbReference>
<dbReference type="Gene3D" id="3.30.70.270">
    <property type="match status" value="1"/>
</dbReference>
<dbReference type="EMBL" id="BSXT01001752">
    <property type="protein sequence ID" value="GMF44966.1"/>
    <property type="molecule type" value="Genomic_DNA"/>
</dbReference>
<dbReference type="InterPro" id="IPR041577">
    <property type="entry name" value="RT_RNaseH_2"/>
</dbReference>